<evidence type="ECO:0000256" key="5">
    <source>
        <dbReference type="SAM" id="Phobius"/>
    </source>
</evidence>
<evidence type="ECO:0000256" key="4">
    <source>
        <dbReference type="SAM" id="MobiDB-lite"/>
    </source>
</evidence>
<dbReference type="InterPro" id="IPR036770">
    <property type="entry name" value="Ankyrin_rpt-contain_sf"/>
</dbReference>
<evidence type="ECO:0000313" key="7">
    <source>
        <dbReference type="Proteomes" id="UP001209570"/>
    </source>
</evidence>
<feature type="repeat" description="ANK" evidence="3">
    <location>
        <begin position="273"/>
        <end position="313"/>
    </location>
</feature>
<dbReference type="Pfam" id="PF12796">
    <property type="entry name" value="Ank_2"/>
    <property type="match status" value="1"/>
</dbReference>
<gene>
    <name evidence="6" type="ORF">P43SY_006423</name>
</gene>
<dbReference type="GO" id="GO:0085020">
    <property type="term" value="P:protein K6-linked ubiquitination"/>
    <property type="evidence" value="ECO:0007669"/>
    <property type="project" value="TreeGrafter"/>
</dbReference>
<keyword evidence="1" id="KW-0677">Repeat</keyword>
<dbReference type="PRINTS" id="PR01415">
    <property type="entry name" value="ANKYRIN"/>
</dbReference>
<dbReference type="Proteomes" id="UP001209570">
    <property type="component" value="Unassembled WGS sequence"/>
</dbReference>
<comment type="caution">
    <text evidence="6">The sequence shown here is derived from an EMBL/GenBank/DDBJ whole genome shotgun (WGS) entry which is preliminary data.</text>
</comment>
<dbReference type="PROSITE" id="PS50297">
    <property type="entry name" value="ANK_REP_REGION"/>
    <property type="match status" value="2"/>
</dbReference>
<feature type="transmembrane region" description="Helical" evidence="5">
    <location>
        <begin position="186"/>
        <end position="204"/>
    </location>
</feature>
<feature type="repeat" description="ANK" evidence="3">
    <location>
        <begin position="240"/>
        <end position="272"/>
    </location>
</feature>
<feature type="transmembrane region" description="Helical" evidence="5">
    <location>
        <begin position="56"/>
        <end position="78"/>
    </location>
</feature>
<dbReference type="PANTHER" id="PTHR24171:SF8">
    <property type="entry name" value="BRCA1-ASSOCIATED RING DOMAIN PROTEIN 1"/>
    <property type="match status" value="1"/>
</dbReference>
<accession>A0AAD5LSX7</accession>
<dbReference type="SMART" id="SM00248">
    <property type="entry name" value="ANK"/>
    <property type="match status" value="3"/>
</dbReference>
<dbReference type="EMBL" id="JAKCXM010000011">
    <property type="protein sequence ID" value="KAJ0408493.1"/>
    <property type="molecule type" value="Genomic_DNA"/>
</dbReference>
<dbReference type="Pfam" id="PF13637">
    <property type="entry name" value="Ank_4"/>
    <property type="match status" value="1"/>
</dbReference>
<evidence type="ECO:0000256" key="2">
    <source>
        <dbReference type="ARBA" id="ARBA00023043"/>
    </source>
</evidence>
<reference evidence="6" key="1">
    <citation type="submission" date="2021-12" db="EMBL/GenBank/DDBJ databases">
        <title>Prjna785345.</title>
        <authorList>
            <person name="Rujirawat T."/>
            <person name="Krajaejun T."/>
        </authorList>
    </citation>
    <scope>NUCLEOTIDE SEQUENCE</scope>
    <source>
        <strain evidence="6">Pi057C3</strain>
    </source>
</reference>
<keyword evidence="5" id="KW-0472">Membrane</keyword>
<evidence type="ECO:0000256" key="3">
    <source>
        <dbReference type="PROSITE-ProRule" id="PRU00023"/>
    </source>
</evidence>
<keyword evidence="2 3" id="KW-0040">ANK repeat</keyword>
<dbReference type="SUPFAM" id="SSF48403">
    <property type="entry name" value="Ankyrin repeat"/>
    <property type="match status" value="1"/>
</dbReference>
<dbReference type="PANTHER" id="PTHR24171">
    <property type="entry name" value="ANKYRIN REPEAT DOMAIN-CONTAINING PROTEIN 39-RELATED"/>
    <property type="match status" value="1"/>
</dbReference>
<dbReference type="AlphaFoldDB" id="A0AAD5LSX7"/>
<keyword evidence="5" id="KW-0812">Transmembrane</keyword>
<keyword evidence="5" id="KW-1133">Transmembrane helix</keyword>
<feature type="region of interest" description="Disordered" evidence="4">
    <location>
        <begin position="337"/>
        <end position="359"/>
    </location>
</feature>
<organism evidence="6 7">
    <name type="scientific">Pythium insidiosum</name>
    <name type="common">Pythiosis disease agent</name>
    <dbReference type="NCBI Taxonomy" id="114742"/>
    <lineage>
        <taxon>Eukaryota</taxon>
        <taxon>Sar</taxon>
        <taxon>Stramenopiles</taxon>
        <taxon>Oomycota</taxon>
        <taxon>Peronosporomycetes</taxon>
        <taxon>Pythiales</taxon>
        <taxon>Pythiaceae</taxon>
        <taxon>Pythium</taxon>
    </lineage>
</organism>
<dbReference type="Gene3D" id="1.25.40.20">
    <property type="entry name" value="Ankyrin repeat-containing domain"/>
    <property type="match status" value="2"/>
</dbReference>
<feature type="transmembrane region" description="Helical" evidence="5">
    <location>
        <begin position="99"/>
        <end position="121"/>
    </location>
</feature>
<proteinExistence type="predicted"/>
<name>A0AAD5LSX7_PYTIN</name>
<protein>
    <submittedName>
        <fullName evidence="6">Uncharacterized protein</fullName>
    </submittedName>
</protein>
<dbReference type="PROSITE" id="PS50088">
    <property type="entry name" value="ANK_REPEAT"/>
    <property type="match status" value="2"/>
</dbReference>
<dbReference type="GO" id="GO:0004842">
    <property type="term" value="F:ubiquitin-protein transferase activity"/>
    <property type="evidence" value="ECO:0007669"/>
    <property type="project" value="TreeGrafter"/>
</dbReference>
<sequence>MRALVKAILHHPAKLWLALLALCAVYGYARVLVLHYCIGAVKHTIYRHPSNFPHAFFLPFFYGSATLAFFLGIYHDLLHLHSGLWRYVLPLPLTARGRLYRIVGVPAYAFLLAVVEAVQVFRNPSMASDLARLASYLRLLREQHDGLLLLDDTKLQAALLDIKWSAWTLQTRDPTALAYVRLPVDILLALAVCVTYGIAMFTRVPRHDGEELREATRNNDLARVRAILARGVPADSRGSDGATALHICAQQAMGGIARELLERHADANVADRLGFTPLHWAVQLRREEVSPANRLALVRLLIEHGADPNKGDALGRTPISIAAKKENHAALEVIREMTASDGEAAADGEDPASREQTTL</sequence>
<evidence type="ECO:0000256" key="1">
    <source>
        <dbReference type="ARBA" id="ARBA00022737"/>
    </source>
</evidence>
<dbReference type="InterPro" id="IPR002110">
    <property type="entry name" value="Ankyrin_rpt"/>
</dbReference>
<evidence type="ECO:0000313" key="6">
    <source>
        <dbReference type="EMBL" id="KAJ0408493.1"/>
    </source>
</evidence>
<keyword evidence="7" id="KW-1185">Reference proteome</keyword>